<dbReference type="EMBL" id="JANRMS010000302">
    <property type="protein sequence ID" value="KAJ3542299.1"/>
    <property type="molecule type" value="Genomic_DNA"/>
</dbReference>
<organism evidence="1 2">
    <name type="scientific">Fusarium decemcellulare</name>
    <dbReference type="NCBI Taxonomy" id="57161"/>
    <lineage>
        <taxon>Eukaryota</taxon>
        <taxon>Fungi</taxon>
        <taxon>Dikarya</taxon>
        <taxon>Ascomycota</taxon>
        <taxon>Pezizomycotina</taxon>
        <taxon>Sordariomycetes</taxon>
        <taxon>Hypocreomycetidae</taxon>
        <taxon>Hypocreales</taxon>
        <taxon>Nectriaceae</taxon>
        <taxon>Fusarium</taxon>
        <taxon>Fusarium decemcellulare species complex</taxon>
    </lineage>
</organism>
<comment type="caution">
    <text evidence="1">The sequence shown here is derived from an EMBL/GenBank/DDBJ whole genome shotgun (WGS) entry which is preliminary data.</text>
</comment>
<evidence type="ECO:0000313" key="1">
    <source>
        <dbReference type="EMBL" id="KAJ3542299.1"/>
    </source>
</evidence>
<protein>
    <submittedName>
        <fullName evidence="1">Uncharacterized protein</fullName>
    </submittedName>
</protein>
<reference evidence="1" key="1">
    <citation type="submission" date="2022-08" db="EMBL/GenBank/DDBJ databases">
        <title>Genome Sequence of Fusarium decemcellulare.</title>
        <authorList>
            <person name="Buettner E."/>
        </authorList>
    </citation>
    <scope>NUCLEOTIDE SEQUENCE</scope>
    <source>
        <strain evidence="1">Babe19</strain>
    </source>
</reference>
<dbReference type="Proteomes" id="UP001148629">
    <property type="component" value="Unassembled WGS sequence"/>
</dbReference>
<evidence type="ECO:0000313" key="2">
    <source>
        <dbReference type="Proteomes" id="UP001148629"/>
    </source>
</evidence>
<name>A0ACC1SLH2_9HYPO</name>
<sequence length="897" mass="97868">MSANSDGDSEREQKDLRKSPFRGDVVSKAQLEAWESGKGLVNGGGDKDEEDAGLGDNSTANGSAGDDSASGSLSTGAKAGIGVGVPVLVLAGLGSRAWLVRKKRKASQDVPNRGSGYQKAELDGQSKPAPKDGPKMFRSSLILENLSYLTRRCQTARASCRFAEGSALEASSTPQPSEREALLEAILRSRDIEVPKDLDTLRSYSEQLQLANAEEDTSRNHGSVVVDHAPAPQTYVHDQGRTYFDGGSSAWAFFDSVRETVDESPKAARARQTAYRHFVVDPPTLLSNDLRASLMAALPPRSVLDFLATTFFRYSQSNYFSIHPAIFSRKINAFLSGTHEFDPQGNTRMQHLGLILIIGNTSTLNTIEFICILFMILAIGSQYADLEQDAPRDIDYPMLLAQSASSDLSTISTPKPTPNPGWRFYRISRRLLSDVVSTCSMTSIQACVLQGTFLVSTSAHDTAYNVLGLGMRMAVNMGMHRAVGADDLHPQVRELRNRLWWTLYTLERQLTFQLGRPLMLDDDEIDASFPVDLPELRVPQYTSSVEGQIALIKLCRIMGRIVRFMYSRSTPAGGRQVIDTNASSQLKASLQDWKAQLPHKLQIAHAATRGAVHLNLTYEQAVMLLSRIPLSHAAASKDNKEDGAGHQHKIKFLQDAVRDCVSAALATIKMLKTLKERRLLCRYSCQDPLYCSSALHVLLLGAKLESPTESTKRTIAEGILVLRELARGSETAASSLEGILSGSNRSSALHRTLPQMTIPYLMSPGYRAIKRGKSGCLGVGSDEYRAVGSRGDESTTLCPFIGTEGVEPSSMTAMVQPADGETQVVSPDYEQLIPQNLLHGWMANGQPFWLSDLNDSFDILEHNLTQTPAADNLNIWEMMPADLGSQGGSGLNHGNSG</sequence>
<proteinExistence type="predicted"/>
<gene>
    <name evidence="1" type="ORF">NM208_g4176</name>
</gene>
<keyword evidence="2" id="KW-1185">Reference proteome</keyword>
<accession>A0ACC1SLH2</accession>